<feature type="compositionally biased region" description="Polar residues" evidence="2">
    <location>
        <begin position="214"/>
        <end position="223"/>
    </location>
</feature>
<evidence type="ECO:0000259" key="3">
    <source>
        <dbReference type="PROSITE" id="PS50103"/>
    </source>
</evidence>
<feature type="domain" description="C2H2-type" evidence="4">
    <location>
        <begin position="430"/>
        <end position="452"/>
    </location>
</feature>
<keyword evidence="7" id="KW-1185">Reference proteome</keyword>
<dbReference type="EMBL" id="CAKLBC010001426">
    <property type="protein sequence ID" value="CAH0491919.1"/>
    <property type="molecule type" value="Genomic_DNA"/>
</dbReference>
<reference evidence="6 7" key="1">
    <citation type="submission" date="2021-11" db="EMBL/GenBank/DDBJ databases">
        <authorList>
            <person name="Islam A."/>
            <person name="Islam S."/>
            <person name="Flora M.S."/>
            <person name="Rahman M."/>
            <person name="Ziaur R.M."/>
            <person name="Epstein J.H."/>
            <person name="Hassan M."/>
            <person name="Klassen M."/>
            <person name="Woodard K."/>
            <person name="Webb A."/>
            <person name="Webby R.J."/>
            <person name="El Zowalaty M.E."/>
        </authorList>
    </citation>
    <scope>NUCLEOTIDE SEQUENCE [LARGE SCALE GENOMIC DNA]</scope>
    <source>
        <strain evidence="6">Pf1</strain>
    </source>
</reference>
<feature type="compositionally biased region" description="Low complexity" evidence="2">
    <location>
        <begin position="247"/>
        <end position="267"/>
    </location>
</feature>
<comment type="caution">
    <text evidence="6">The sequence shown here is derived from an EMBL/GenBank/DDBJ whole genome shotgun (WGS) entry which is preliminary data.</text>
</comment>
<evidence type="ECO:0000313" key="7">
    <source>
        <dbReference type="Proteomes" id="UP001157938"/>
    </source>
</evidence>
<feature type="compositionally biased region" description="Polar residues" evidence="2">
    <location>
        <begin position="364"/>
        <end position="379"/>
    </location>
</feature>
<feature type="domain" description="CCHC-type" evidence="5">
    <location>
        <begin position="321"/>
        <end position="335"/>
    </location>
</feature>
<evidence type="ECO:0000259" key="4">
    <source>
        <dbReference type="PROSITE" id="PS50157"/>
    </source>
</evidence>
<evidence type="ECO:0000259" key="5">
    <source>
        <dbReference type="PROSITE" id="PS50158"/>
    </source>
</evidence>
<organism evidence="6 7">
    <name type="scientific">Peronospora farinosa</name>
    <dbReference type="NCBI Taxonomy" id="134698"/>
    <lineage>
        <taxon>Eukaryota</taxon>
        <taxon>Sar</taxon>
        <taxon>Stramenopiles</taxon>
        <taxon>Oomycota</taxon>
        <taxon>Peronosporomycetes</taxon>
        <taxon>Peronosporales</taxon>
        <taxon>Peronosporaceae</taxon>
        <taxon>Peronospora</taxon>
    </lineage>
</organism>
<dbReference type="InterPro" id="IPR013087">
    <property type="entry name" value="Znf_C2H2_type"/>
</dbReference>
<dbReference type="SMART" id="SM00355">
    <property type="entry name" value="ZnF_C2H2"/>
    <property type="match status" value="2"/>
</dbReference>
<dbReference type="Gene3D" id="4.10.60.10">
    <property type="entry name" value="Zinc finger, CCHC-type"/>
    <property type="match status" value="1"/>
</dbReference>
<keyword evidence="1" id="KW-0479">Metal-binding</keyword>
<dbReference type="InterPro" id="IPR001878">
    <property type="entry name" value="Znf_CCHC"/>
</dbReference>
<feature type="domain" description="C3H1-type" evidence="3">
    <location>
        <begin position="592"/>
        <end position="620"/>
    </location>
</feature>
<evidence type="ECO:0008006" key="8">
    <source>
        <dbReference type="Google" id="ProtNLM"/>
    </source>
</evidence>
<keyword evidence="1" id="KW-0863">Zinc-finger</keyword>
<sequence>MERGGHFRGGRGGRRGGRGRGGRGRGRGSGRGSGGSNNVGLQQQQRRREEQGYTEGYVPLQEQQYGEMYPLHQQGYPSQLEYPSMYPLQQNVQQYQLSQDQYQQVHFQPQGYTDEKNRGYTTGTSSLYMNTSFETQPLLPIYQQQYQQIPSVPLYQQPIPLQYQDEKSRYAGTPSISMTIPPLQPVSDPYAEAGQVRHHFVASIPLKEDISGPVQDSYQESNQPSPPMYHQHHQQQIPLPRVPQHDWNYSSQQNHQWQQVPPQHTQQFVNGPPAHVQQVLPLRDQHQYQRDQNSRYQDRRQDKHDRQQRKQQGAPPFSYVCHNCNQPGHWKQYCPLFAGQEDSLQKSYGAGTGPDQQRALDTGAQPQDPSRYGGSQSEVTPAFVAKNEPRGQPPLPDGPAPPLPPNPQPYSNDAYAQPPPPPPQPDQRTWKCEPCVKSFVAASQYDAHMATHVTCSDCEYSASKRVVAAHYETTHGQYSGQGLKEIEVEGQKFMVLVGNSAEDITKWREERRKRWFAMSRQPKSSVATAEVTGKRKLSIASDVNLEEGEIEEDEEAKAQNVITNATTNVAVPDSAALHHGTSGVQEPPVKKQRKSMLCKWFSRGRCRFSDAVCKYSHDRSMFGCRTMMHKSSCAKGMHCPFSHDTALLSQQRDRSKKALKERATEQQWRGEQKSLLRKLLAKDVHVEQQKMLQVVHYLVKNDFLRLPRDDEASVSTKMPAVKIEVLQSDDMSFDVHTEASEAMTLTSKDVVMEEALNDVKDEQVSMEEHNNAASCQGEELSKVVTDDDGCLPIVEDSNACEEEVRVSEMQDESLFSQDDGNMTAMNSEDVIIAGPRKDRVLTEVALDNVDSTSSFGI</sequence>
<feature type="compositionally biased region" description="Basic residues" evidence="2">
    <location>
        <begin position="1"/>
        <end position="28"/>
    </location>
</feature>
<dbReference type="SMART" id="SM00356">
    <property type="entry name" value="ZnF_C3H1"/>
    <property type="match status" value="2"/>
</dbReference>
<feature type="zinc finger region" description="C3H1-type" evidence="1">
    <location>
        <begin position="592"/>
        <end position="620"/>
    </location>
</feature>
<protein>
    <recommendedName>
        <fullName evidence="8">C3H1-type domain-containing protein</fullName>
    </recommendedName>
</protein>
<feature type="region of interest" description="Disordered" evidence="2">
    <location>
        <begin position="211"/>
        <end position="270"/>
    </location>
</feature>
<dbReference type="PROSITE" id="PS00028">
    <property type="entry name" value="ZINC_FINGER_C2H2_1"/>
    <property type="match status" value="1"/>
</dbReference>
<dbReference type="SUPFAM" id="SSF57756">
    <property type="entry name" value="Retrovirus zinc finger-like domains"/>
    <property type="match status" value="1"/>
</dbReference>
<dbReference type="Gene3D" id="4.10.1000.10">
    <property type="entry name" value="Zinc finger, CCCH-type"/>
    <property type="match status" value="1"/>
</dbReference>
<evidence type="ECO:0000256" key="1">
    <source>
        <dbReference type="PROSITE-ProRule" id="PRU00723"/>
    </source>
</evidence>
<dbReference type="InterPro" id="IPR019496">
    <property type="entry name" value="NUFIP1_cons_dom"/>
</dbReference>
<dbReference type="InterPro" id="IPR000571">
    <property type="entry name" value="Znf_CCCH"/>
</dbReference>
<dbReference type="PROSITE" id="PS50158">
    <property type="entry name" value="ZF_CCHC"/>
    <property type="match status" value="1"/>
</dbReference>
<feature type="region of interest" description="Disordered" evidence="2">
    <location>
        <begin position="1"/>
        <end position="55"/>
    </location>
</feature>
<keyword evidence="1" id="KW-0862">Zinc</keyword>
<dbReference type="PROSITE" id="PS50103">
    <property type="entry name" value="ZF_C3H1"/>
    <property type="match status" value="1"/>
</dbReference>
<feature type="compositionally biased region" description="Basic and acidic residues" evidence="2">
    <location>
        <begin position="287"/>
        <end position="305"/>
    </location>
</feature>
<proteinExistence type="predicted"/>
<accession>A0ABN8CEJ3</accession>
<evidence type="ECO:0000256" key="2">
    <source>
        <dbReference type="SAM" id="MobiDB-lite"/>
    </source>
</evidence>
<evidence type="ECO:0000313" key="6">
    <source>
        <dbReference type="EMBL" id="CAH0491919.1"/>
    </source>
</evidence>
<feature type="region of interest" description="Disordered" evidence="2">
    <location>
        <begin position="345"/>
        <end position="429"/>
    </location>
</feature>
<gene>
    <name evidence="6" type="ORF">PFR001_LOCUS7153</name>
</gene>
<dbReference type="Pfam" id="PF10453">
    <property type="entry name" value="NUFIP1"/>
    <property type="match status" value="1"/>
</dbReference>
<name>A0ABN8CEJ3_9STRA</name>
<dbReference type="PROSITE" id="PS50157">
    <property type="entry name" value="ZINC_FINGER_C2H2_2"/>
    <property type="match status" value="1"/>
</dbReference>
<feature type="compositionally biased region" description="Pro residues" evidence="2">
    <location>
        <begin position="391"/>
        <end position="408"/>
    </location>
</feature>
<dbReference type="Proteomes" id="UP001157938">
    <property type="component" value="Unassembled WGS sequence"/>
</dbReference>
<dbReference type="InterPro" id="IPR036875">
    <property type="entry name" value="Znf_CCHC_sf"/>
</dbReference>
<feature type="region of interest" description="Disordered" evidence="2">
    <location>
        <begin position="287"/>
        <end position="316"/>
    </location>
</feature>